<dbReference type="EMBL" id="FOYV01000001">
    <property type="protein sequence ID" value="SFR40303.1"/>
    <property type="molecule type" value="Genomic_DNA"/>
</dbReference>
<dbReference type="AlphaFoldDB" id="A0A1I6GDL8"/>
<dbReference type="GO" id="GO:0016874">
    <property type="term" value="F:ligase activity"/>
    <property type="evidence" value="ECO:0007669"/>
    <property type="project" value="UniProtKB-KW"/>
</dbReference>
<dbReference type="InterPro" id="IPR053158">
    <property type="entry name" value="CapK_Type1_Caps_Biosynth"/>
</dbReference>
<accession>A0A1I6GDL8</accession>
<dbReference type="Gene3D" id="3.40.50.12780">
    <property type="entry name" value="N-terminal domain of ligase-like"/>
    <property type="match status" value="1"/>
</dbReference>
<keyword evidence="2" id="KW-1185">Reference proteome</keyword>
<dbReference type="STRING" id="375760.SAMN04488073_0536"/>
<dbReference type="PANTHER" id="PTHR36932">
    <property type="entry name" value="CAPSULAR POLYSACCHARIDE BIOSYNTHESIS PROTEIN"/>
    <property type="match status" value="1"/>
</dbReference>
<name>A0A1I6GDL8_9GAMM</name>
<protein>
    <submittedName>
        <fullName evidence="1">Phenylacetate-CoA ligase</fullName>
    </submittedName>
</protein>
<proteinExistence type="predicted"/>
<organism evidence="1 2">
    <name type="scientific">Marinobacter gudaonensis</name>
    <dbReference type="NCBI Taxonomy" id="375760"/>
    <lineage>
        <taxon>Bacteria</taxon>
        <taxon>Pseudomonadati</taxon>
        <taxon>Pseudomonadota</taxon>
        <taxon>Gammaproteobacteria</taxon>
        <taxon>Pseudomonadales</taxon>
        <taxon>Marinobacteraceae</taxon>
        <taxon>Marinobacter</taxon>
    </lineage>
</organism>
<dbReference type="Proteomes" id="UP000199290">
    <property type="component" value="Unassembled WGS sequence"/>
</dbReference>
<evidence type="ECO:0000313" key="1">
    <source>
        <dbReference type="EMBL" id="SFR40303.1"/>
    </source>
</evidence>
<sequence>MKNFTNLFRYFITRVFFRAVGVHLSSYLNFIEEFWRLNEEEQREKQLEFLNGLGLKDESGKVICDFDSFSRLPIMTKSNFKSRGSTIIEKSAKGSFIRKTAGTTSSPTTVVLNKDELSKLLAVRDYCFKNHGFRLGSREARFWGRATNGFRNDLKNFLLHRQIFDAVADEPEVFLQKLARWNPVYIYGYSSMVLEATRIVKENPVKLPRLRGIVVTAEAIMPPQKAYIESTFAVPVIEEYGSTEFDVIAFECRRRHRHLVNPWIHLERESEELLVSDLSRCSQPLIRYSIGDVAEIYHSECGAFGSFKCVGEIKGRTINQIAYGADGKRFHAVIFSRALEHYMVRVDKVFSFRFVQNEVGVFHMNINGCDEAEENRIKAFVIDFVLSELGVPIEIELSNTEKVDGKKPYFEQQLEEIH</sequence>
<reference evidence="2" key="1">
    <citation type="submission" date="2016-10" db="EMBL/GenBank/DDBJ databases">
        <authorList>
            <person name="Varghese N."/>
            <person name="Submissions S."/>
        </authorList>
    </citation>
    <scope>NUCLEOTIDE SEQUENCE [LARGE SCALE GENOMIC DNA]</scope>
    <source>
        <strain evidence="2">CGMCC 1.6294</strain>
    </source>
</reference>
<dbReference type="SUPFAM" id="SSF56801">
    <property type="entry name" value="Acetyl-CoA synthetase-like"/>
    <property type="match status" value="1"/>
</dbReference>
<dbReference type="PANTHER" id="PTHR36932:SF1">
    <property type="entry name" value="CAPSULAR POLYSACCHARIDE BIOSYNTHESIS PROTEIN"/>
    <property type="match status" value="1"/>
</dbReference>
<evidence type="ECO:0000313" key="2">
    <source>
        <dbReference type="Proteomes" id="UP000199290"/>
    </source>
</evidence>
<keyword evidence="1" id="KW-0436">Ligase</keyword>
<dbReference type="InterPro" id="IPR042099">
    <property type="entry name" value="ANL_N_sf"/>
</dbReference>
<gene>
    <name evidence="1" type="ORF">SAMN04488073_0536</name>
</gene>